<comment type="catalytic activity">
    <reaction evidence="16">
        <text>a very long-chain fatty acid + ATP + CoA = a very long-chain fatty acyl-CoA + AMP + diphosphate</text>
        <dbReference type="Rhea" id="RHEA:54536"/>
        <dbReference type="ChEBI" id="CHEBI:30616"/>
        <dbReference type="ChEBI" id="CHEBI:33019"/>
        <dbReference type="ChEBI" id="CHEBI:57287"/>
        <dbReference type="ChEBI" id="CHEBI:58950"/>
        <dbReference type="ChEBI" id="CHEBI:138261"/>
        <dbReference type="ChEBI" id="CHEBI:456215"/>
    </reaction>
</comment>
<evidence type="ECO:0000256" key="9">
    <source>
        <dbReference type="ARBA" id="ARBA00022692"/>
    </source>
</evidence>
<dbReference type="GO" id="GO:0005324">
    <property type="term" value="F:long-chain fatty acid transmembrane transporter activity"/>
    <property type="evidence" value="ECO:0007669"/>
    <property type="project" value="TreeGrafter"/>
</dbReference>
<keyword evidence="24" id="KW-1185">Reference proteome</keyword>
<dbReference type="Gene3D" id="3.30.300.30">
    <property type="match status" value="1"/>
</dbReference>
<sequence>MALATAAGLTLAAYLNAKYHLTKDLQGLFVTSRAFRRHDAAAASGELSAWLTFDATVRKYPSMLAIWSREGTYTYIETRDRALQYANYFRSKDVQKGELVALYLQNRPEFIFAWLGLWAIGCAPAAINYNLTGDALVHCLRIAGAKVVLVDDEEGCVGRVEERRGVIENELKMETVVIDAAFRDGVITTFPTSIPEDGKLVLGTPGEYPSILLYTSGTTGLPKGCAFTMSRLYQSLILRRDGMNDTDGPDGDRWYSCMPLYHGTSAMALIICLTTGISIAIGRKFSVRQFWTDIRDSDATAFVYVGEAARYLLAAPPSPSDKDHRVRLMYGNGLRPDIWERFRERFNVPEVGEFFNSTEGIFALFNYNKGPFTAGSVGHHGLIFRMLMNNTYVPVAIDPNTGDVLRDPETGFVVRAPYEVGGEILVNVPGKEAFQGYWENEDATNKKFLRNVFKKGDLYYRSGDALRRQDDGRWYFLDRLGDTFRWKSENVATAEVSETLGTYPPILEANVYGVSVPNHEGRAGCAAIQLRPGASEAELKDLARFVRARLPKYAVPVFLRIVQNSTHTDNHKQGKVLLREEGVDPEMVGRKVPRGEADRFFWLTPDAGEYVPFGKGEWEGIVGGRVRL</sequence>
<evidence type="ECO:0000256" key="16">
    <source>
        <dbReference type="ARBA" id="ARBA00051585"/>
    </source>
</evidence>
<keyword evidence="8" id="KW-0551">Lipid droplet</keyword>
<keyword evidence="15" id="KW-0576">Peroxisome</keyword>
<evidence type="ECO:0000256" key="7">
    <source>
        <dbReference type="ARBA" id="ARBA00022598"/>
    </source>
</evidence>
<evidence type="ECO:0000256" key="3">
    <source>
        <dbReference type="ARBA" id="ARBA00004651"/>
    </source>
</evidence>
<evidence type="ECO:0000256" key="20">
    <source>
        <dbReference type="SAM" id="Phobius"/>
    </source>
</evidence>
<evidence type="ECO:0000256" key="10">
    <source>
        <dbReference type="ARBA" id="ARBA00022741"/>
    </source>
</evidence>
<dbReference type="InterPro" id="IPR025110">
    <property type="entry name" value="AMP-bd_C"/>
</dbReference>
<dbReference type="OrthoDB" id="196650at2759"/>
<evidence type="ECO:0000256" key="14">
    <source>
        <dbReference type="ARBA" id="ARBA00023136"/>
    </source>
</evidence>
<keyword evidence="7" id="KW-0436">Ligase</keyword>
<evidence type="ECO:0000256" key="17">
    <source>
        <dbReference type="ARBA" id="ARBA00060276"/>
    </source>
</evidence>
<evidence type="ECO:0000256" key="15">
    <source>
        <dbReference type="ARBA" id="ARBA00023140"/>
    </source>
</evidence>
<organism evidence="23 24">
    <name type="scientific">Aspergillus calidoustus</name>
    <dbReference type="NCBI Taxonomy" id="454130"/>
    <lineage>
        <taxon>Eukaryota</taxon>
        <taxon>Fungi</taxon>
        <taxon>Dikarya</taxon>
        <taxon>Ascomycota</taxon>
        <taxon>Pezizomycotina</taxon>
        <taxon>Eurotiomycetes</taxon>
        <taxon>Eurotiomycetidae</taxon>
        <taxon>Eurotiales</taxon>
        <taxon>Aspergillaceae</taxon>
        <taxon>Aspergillus</taxon>
        <taxon>Aspergillus subgen. Nidulantes</taxon>
    </lineage>
</organism>
<dbReference type="Pfam" id="PF00501">
    <property type="entry name" value="AMP-binding"/>
    <property type="match status" value="1"/>
</dbReference>
<dbReference type="GO" id="GO:0044539">
    <property type="term" value="P:long-chain fatty acid import into cell"/>
    <property type="evidence" value="ECO:0007669"/>
    <property type="project" value="TreeGrafter"/>
</dbReference>
<comment type="similarity">
    <text evidence="4">Belongs to the ATP-dependent AMP-binding enzyme family.</text>
</comment>
<keyword evidence="5" id="KW-0813">Transport</keyword>
<dbReference type="InterPro" id="IPR042099">
    <property type="entry name" value="ANL_N_sf"/>
</dbReference>
<keyword evidence="10" id="KW-0547">Nucleotide-binding</keyword>
<feature type="transmembrane region" description="Helical" evidence="20">
    <location>
        <begin position="260"/>
        <end position="281"/>
    </location>
</feature>
<keyword evidence="13" id="KW-0445">Lipid transport</keyword>
<proteinExistence type="inferred from homology"/>
<reference evidence="24" key="1">
    <citation type="journal article" date="2016" name="Genome Announc.">
        <title>Draft genome sequences of fungus Aspergillus calidoustus.</title>
        <authorList>
            <person name="Horn F."/>
            <person name="Linde J."/>
            <person name="Mattern D.J."/>
            <person name="Walther G."/>
            <person name="Guthke R."/>
            <person name="Scherlach K."/>
            <person name="Martin K."/>
            <person name="Brakhage A.A."/>
            <person name="Petzke L."/>
            <person name="Valiante V."/>
        </authorList>
    </citation>
    <scope>NUCLEOTIDE SEQUENCE [LARGE SCALE GENOMIC DNA]</scope>
    <source>
        <strain evidence="24">SF006504</strain>
    </source>
</reference>
<evidence type="ECO:0000256" key="8">
    <source>
        <dbReference type="ARBA" id="ARBA00022677"/>
    </source>
</evidence>
<evidence type="ECO:0000256" key="12">
    <source>
        <dbReference type="ARBA" id="ARBA00022989"/>
    </source>
</evidence>
<comment type="subcellular location">
    <subcellularLocation>
        <location evidence="3">Cell membrane</location>
        <topology evidence="3">Multi-pass membrane protein</topology>
    </subcellularLocation>
    <subcellularLocation>
        <location evidence="1">Lipid droplet</location>
    </subcellularLocation>
    <subcellularLocation>
        <location evidence="2">Peroxisome membrane</location>
        <topology evidence="2">Multi-pass membrane protein</topology>
    </subcellularLocation>
</comment>
<dbReference type="InterPro" id="IPR000873">
    <property type="entry name" value="AMP-dep_synth/lig_dom"/>
</dbReference>
<feature type="domain" description="AMP-dependent synthetase/ligase" evidence="21">
    <location>
        <begin position="53"/>
        <end position="438"/>
    </location>
</feature>
<dbReference type="Proteomes" id="UP000054771">
    <property type="component" value="Unassembled WGS sequence"/>
</dbReference>
<dbReference type="Gene3D" id="3.40.50.12780">
    <property type="entry name" value="N-terminal domain of ligase-like"/>
    <property type="match status" value="1"/>
</dbReference>
<dbReference type="AlphaFoldDB" id="A0A0U5C2N5"/>
<dbReference type="EMBL" id="CDMC01000001">
    <property type="protein sequence ID" value="CEL01754.1"/>
    <property type="molecule type" value="Genomic_DNA"/>
</dbReference>
<keyword evidence="12 20" id="KW-1133">Transmembrane helix</keyword>
<keyword evidence="14 20" id="KW-0472">Membrane</keyword>
<dbReference type="GO" id="GO:0005524">
    <property type="term" value="F:ATP binding"/>
    <property type="evidence" value="ECO:0007669"/>
    <property type="project" value="UniProtKB-KW"/>
</dbReference>
<dbReference type="InterPro" id="IPR045851">
    <property type="entry name" value="AMP-bd_C_sf"/>
</dbReference>
<dbReference type="OMA" id="HHGLIMR"/>
<dbReference type="GO" id="GO:0009898">
    <property type="term" value="C:cytoplasmic side of plasma membrane"/>
    <property type="evidence" value="ECO:0007669"/>
    <property type="project" value="TreeGrafter"/>
</dbReference>
<dbReference type="Pfam" id="PF13193">
    <property type="entry name" value="AMP-binding_C"/>
    <property type="match status" value="1"/>
</dbReference>
<evidence type="ECO:0000256" key="6">
    <source>
        <dbReference type="ARBA" id="ARBA00022475"/>
    </source>
</evidence>
<dbReference type="PROSITE" id="PS00455">
    <property type="entry name" value="AMP_BINDING"/>
    <property type="match status" value="1"/>
</dbReference>
<dbReference type="SUPFAM" id="SSF56801">
    <property type="entry name" value="Acetyl-CoA synthetase-like"/>
    <property type="match status" value="1"/>
</dbReference>
<dbReference type="PANTHER" id="PTHR43107">
    <property type="entry name" value="LONG-CHAIN FATTY ACID TRANSPORT PROTEIN"/>
    <property type="match status" value="1"/>
</dbReference>
<evidence type="ECO:0000259" key="22">
    <source>
        <dbReference type="Pfam" id="PF13193"/>
    </source>
</evidence>
<keyword evidence="6" id="KW-1003">Cell membrane</keyword>
<evidence type="ECO:0000256" key="4">
    <source>
        <dbReference type="ARBA" id="ARBA00006432"/>
    </source>
</evidence>
<evidence type="ECO:0000256" key="2">
    <source>
        <dbReference type="ARBA" id="ARBA00004585"/>
    </source>
</evidence>
<dbReference type="FunFam" id="3.40.50.12780:FF:000019">
    <property type="entry name" value="Long-chain fatty acid transporter"/>
    <property type="match status" value="1"/>
</dbReference>
<evidence type="ECO:0000259" key="21">
    <source>
        <dbReference type="Pfam" id="PF00501"/>
    </source>
</evidence>
<gene>
    <name evidence="23" type="ORF">ASPCAL01332</name>
</gene>
<name>A0A0U5C2N5_ASPCI</name>
<evidence type="ECO:0000313" key="23">
    <source>
        <dbReference type="EMBL" id="CEL01754.1"/>
    </source>
</evidence>
<dbReference type="GO" id="GO:0005778">
    <property type="term" value="C:peroxisomal membrane"/>
    <property type="evidence" value="ECO:0007669"/>
    <property type="project" value="UniProtKB-SubCell"/>
</dbReference>
<comment type="function">
    <text evidence="17">Acyl-CoA synthetase required for both the import of long chain fatty acids (LCFAs) (C14-C18) and the activation very long chain fatty acids (VLCFAs) (C20-C26) by esterification of the fatty acids into metabolically active CoA-thioesters for subsequent degradation or incorporation into phospholipids. The transport and fatty acyl-CoA synthetase activities are genetically separable and are thus independent activities. Esterifies VLCFAs in the peroxisome matrix. The VLCFAs are actively transported into peroxisomes by a PXA1-PXA2 heterodimeric transporter in the peroxisomal membrane.</text>
</comment>
<evidence type="ECO:0000256" key="13">
    <source>
        <dbReference type="ARBA" id="ARBA00023055"/>
    </source>
</evidence>
<evidence type="ECO:0000256" key="19">
    <source>
        <dbReference type="ARBA" id="ARBA00078285"/>
    </source>
</evidence>
<keyword evidence="11" id="KW-0067">ATP-binding</keyword>
<dbReference type="GO" id="GO:0004467">
    <property type="term" value="F:long-chain fatty acid-CoA ligase activity"/>
    <property type="evidence" value="ECO:0007669"/>
    <property type="project" value="TreeGrafter"/>
</dbReference>
<dbReference type="FunFam" id="3.30.300.30:FF:000020">
    <property type="entry name" value="Long-chain fatty acid transporter"/>
    <property type="match status" value="1"/>
</dbReference>
<dbReference type="InterPro" id="IPR020845">
    <property type="entry name" value="AMP-binding_CS"/>
</dbReference>
<dbReference type="GO" id="GO:0005811">
    <property type="term" value="C:lipid droplet"/>
    <property type="evidence" value="ECO:0007669"/>
    <property type="project" value="UniProtKB-SubCell"/>
</dbReference>
<evidence type="ECO:0000256" key="18">
    <source>
        <dbReference type="ARBA" id="ARBA00068795"/>
    </source>
</evidence>
<dbReference type="STRING" id="454130.A0A0U5C2N5"/>
<protein>
    <recommendedName>
        <fullName evidence="18">Very long-chain fatty acid transport protein</fullName>
    </recommendedName>
    <alternativeName>
        <fullName evidence="19">Very-long-chain acyl-CoA synthetase</fullName>
    </alternativeName>
</protein>
<feature type="domain" description="AMP-binding enzyme C-terminal" evidence="22">
    <location>
        <begin position="495"/>
        <end position="572"/>
    </location>
</feature>
<evidence type="ECO:0000256" key="1">
    <source>
        <dbReference type="ARBA" id="ARBA00004502"/>
    </source>
</evidence>
<evidence type="ECO:0000313" key="24">
    <source>
        <dbReference type="Proteomes" id="UP000054771"/>
    </source>
</evidence>
<evidence type="ECO:0000256" key="5">
    <source>
        <dbReference type="ARBA" id="ARBA00022448"/>
    </source>
</evidence>
<dbReference type="PANTHER" id="PTHR43107:SF6">
    <property type="entry name" value="ACYL-COA SYNTHETASE FAMILY PROTEIN (CEFD1), PUTATIVE (AFU_ORTHOLOGUE AFUA_6G03630)-RELATED"/>
    <property type="match status" value="1"/>
</dbReference>
<accession>A0A0U5C2N5</accession>
<evidence type="ECO:0000256" key="11">
    <source>
        <dbReference type="ARBA" id="ARBA00022840"/>
    </source>
</evidence>
<keyword evidence="9 20" id="KW-0812">Transmembrane</keyword>